<dbReference type="Proteomes" id="UP000257109">
    <property type="component" value="Unassembled WGS sequence"/>
</dbReference>
<evidence type="ECO:0008006" key="4">
    <source>
        <dbReference type="Google" id="ProtNLM"/>
    </source>
</evidence>
<dbReference type="PANTHER" id="PTHR11439">
    <property type="entry name" value="GAG-POL-RELATED RETROTRANSPOSON"/>
    <property type="match status" value="1"/>
</dbReference>
<evidence type="ECO:0000256" key="1">
    <source>
        <dbReference type="SAM" id="MobiDB-lite"/>
    </source>
</evidence>
<proteinExistence type="predicted"/>
<keyword evidence="3" id="KW-1185">Reference proteome</keyword>
<protein>
    <recommendedName>
        <fullName evidence="4">Retrovirus-related Pol polyprotein from transposon TNT 1-94</fullName>
    </recommendedName>
</protein>
<feature type="non-terminal residue" evidence="2">
    <location>
        <position position="1"/>
    </location>
</feature>
<sequence>MEDMGTAKQILGIRIIRDRQAKKLWLLLQRFHMENVKAVNTPLATHFKLSFGHSPSNEAKKTNMSKVPYAFAMGSLMYAMVCIRPNIAHVVGIRALECCEMDLEGAVAWQSKLQKCVALSTTEAEFIAIKEACKELLWVKKLLKELGFVHDKHCLFCDSQSAIHLDKNLTFHSRSKHIDVRYYWIRDALDAKLLDLKLVVRSSDSRSPPHKDKVITLGPNELSNLVSSYCLDGRNYLQLAQYIRTTLKERKKLSHIEGNGSPRDDPKFEAWDDEDSLIMT</sequence>
<dbReference type="AlphaFoldDB" id="A0A371HID5"/>
<name>A0A371HID5_MUCPR</name>
<dbReference type="CDD" id="cd09272">
    <property type="entry name" value="RNase_HI_RT_Ty1"/>
    <property type="match status" value="1"/>
</dbReference>
<organism evidence="2 3">
    <name type="scientific">Mucuna pruriens</name>
    <name type="common">Velvet bean</name>
    <name type="synonym">Dolichos pruriens</name>
    <dbReference type="NCBI Taxonomy" id="157652"/>
    <lineage>
        <taxon>Eukaryota</taxon>
        <taxon>Viridiplantae</taxon>
        <taxon>Streptophyta</taxon>
        <taxon>Embryophyta</taxon>
        <taxon>Tracheophyta</taxon>
        <taxon>Spermatophyta</taxon>
        <taxon>Magnoliopsida</taxon>
        <taxon>eudicotyledons</taxon>
        <taxon>Gunneridae</taxon>
        <taxon>Pentapetalae</taxon>
        <taxon>rosids</taxon>
        <taxon>fabids</taxon>
        <taxon>Fabales</taxon>
        <taxon>Fabaceae</taxon>
        <taxon>Papilionoideae</taxon>
        <taxon>50 kb inversion clade</taxon>
        <taxon>NPAAA clade</taxon>
        <taxon>indigoferoid/millettioid clade</taxon>
        <taxon>Phaseoleae</taxon>
        <taxon>Mucuna</taxon>
    </lineage>
</organism>
<dbReference type="OrthoDB" id="1746033at2759"/>
<accession>A0A371HID5</accession>
<reference evidence="2" key="1">
    <citation type="submission" date="2018-05" db="EMBL/GenBank/DDBJ databases">
        <title>Draft genome of Mucuna pruriens seed.</title>
        <authorList>
            <person name="Nnadi N.E."/>
            <person name="Vos R."/>
            <person name="Hasami M.H."/>
            <person name="Devisetty U.K."/>
            <person name="Aguiy J.C."/>
        </authorList>
    </citation>
    <scope>NUCLEOTIDE SEQUENCE [LARGE SCALE GENOMIC DNA]</scope>
    <source>
        <strain evidence="2">JCA_2017</strain>
    </source>
</reference>
<evidence type="ECO:0000313" key="2">
    <source>
        <dbReference type="EMBL" id="RDY02474.1"/>
    </source>
</evidence>
<dbReference type="EMBL" id="QJKJ01002525">
    <property type="protein sequence ID" value="RDY02474.1"/>
    <property type="molecule type" value="Genomic_DNA"/>
</dbReference>
<dbReference type="STRING" id="157652.A0A371HID5"/>
<evidence type="ECO:0000313" key="3">
    <source>
        <dbReference type="Proteomes" id="UP000257109"/>
    </source>
</evidence>
<gene>
    <name evidence="2" type="ORF">CR513_14062</name>
</gene>
<feature type="region of interest" description="Disordered" evidence="1">
    <location>
        <begin position="254"/>
        <end position="280"/>
    </location>
</feature>
<comment type="caution">
    <text evidence="2">The sequence shown here is derived from an EMBL/GenBank/DDBJ whole genome shotgun (WGS) entry which is preliminary data.</text>
</comment>
<dbReference type="PANTHER" id="PTHR11439:SF467">
    <property type="entry name" value="INTEGRASE CATALYTIC DOMAIN-CONTAINING PROTEIN"/>
    <property type="match status" value="1"/>
</dbReference>
<feature type="compositionally biased region" description="Acidic residues" evidence="1">
    <location>
        <begin position="271"/>
        <end position="280"/>
    </location>
</feature>